<dbReference type="InterPro" id="IPR035979">
    <property type="entry name" value="RBD_domain_sf"/>
</dbReference>
<evidence type="ECO:0000256" key="1">
    <source>
        <dbReference type="ARBA" id="ARBA00022553"/>
    </source>
</evidence>
<dbReference type="FunFam" id="3.30.70.330:FF:000089">
    <property type="entry name" value="RNA binding protein"/>
    <property type="match status" value="1"/>
</dbReference>
<dbReference type="SUPFAM" id="SSF54928">
    <property type="entry name" value="RNA-binding domain, RBD"/>
    <property type="match status" value="2"/>
</dbReference>
<feature type="compositionally biased region" description="Gly residues" evidence="4">
    <location>
        <begin position="459"/>
        <end position="468"/>
    </location>
</feature>
<evidence type="ECO:0000256" key="2">
    <source>
        <dbReference type="ARBA" id="ARBA00022884"/>
    </source>
</evidence>
<dbReference type="PROSITE" id="PS50102">
    <property type="entry name" value="RRM"/>
    <property type="match status" value="1"/>
</dbReference>
<dbReference type="Gene3D" id="3.30.70.330">
    <property type="match status" value="1"/>
</dbReference>
<keyword evidence="1" id="KW-0597">Phosphoprotein</keyword>
<keyword evidence="2 3" id="KW-0694">RNA-binding</keyword>
<feature type="region of interest" description="Disordered" evidence="4">
    <location>
        <begin position="451"/>
        <end position="482"/>
    </location>
</feature>
<feature type="region of interest" description="Disordered" evidence="4">
    <location>
        <begin position="262"/>
        <end position="330"/>
    </location>
</feature>
<evidence type="ECO:0000313" key="6">
    <source>
        <dbReference type="EMBL" id="ROT34677.1"/>
    </source>
</evidence>
<dbReference type="Pfam" id="PF00076">
    <property type="entry name" value="RRM_1"/>
    <property type="match status" value="1"/>
</dbReference>
<dbReference type="GO" id="GO:0003723">
    <property type="term" value="F:RNA binding"/>
    <property type="evidence" value="ECO:0007669"/>
    <property type="project" value="UniProtKB-UniRule"/>
</dbReference>
<feature type="region of interest" description="Disordered" evidence="4">
    <location>
        <begin position="135"/>
        <end position="154"/>
    </location>
</feature>
<keyword evidence="7" id="KW-1185">Reference proteome</keyword>
<dbReference type="CDD" id="cd00590">
    <property type="entry name" value="RRM_SF"/>
    <property type="match status" value="1"/>
</dbReference>
<dbReference type="RefSeq" id="XP_028462483.1">
    <property type="nucleotide sequence ID" value="XM_028609613.1"/>
</dbReference>
<dbReference type="CDD" id="cd12245">
    <property type="entry name" value="RRM_scw1_like"/>
    <property type="match status" value="1"/>
</dbReference>
<dbReference type="PANTHER" id="PTHR10501">
    <property type="entry name" value="U1 SMALL NUCLEAR RIBONUCLEOPROTEIN A/U2 SMALL NUCLEAR RIBONUCLEOPROTEIN B"/>
    <property type="match status" value="1"/>
</dbReference>
<gene>
    <name evidence="6" type="ORF">SODALDRAFT_321351</name>
</gene>
<evidence type="ECO:0000256" key="4">
    <source>
        <dbReference type="SAM" id="MobiDB-lite"/>
    </source>
</evidence>
<feature type="domain" description="RRM" evidence="5">
    <location>
        <begin position="336"/>
        <end position="414"/>
    </location>
</feature>
<evidence type="ECO:0000259" key="5">
    <source>
        <dbReference type="PROSITE" id="PS50102"/>
    </source>
</evidence>
<protein>
    <recommendedName>
        <fullName evidence="5">RRM domain-containing protein</fullName>
    </recommendedName>
</protein>
<feature type="compositionally biased region" description="Low complexity" evidence="4">
    <location>
        <begin position="473"/>
        <end position="482"/>
    </location>
</feature>
<reference evidence="6 7" key="1">
    <citation type="journal article" date="2018" name="Mol. Ecol.">
        <title>The obligate alkalophilic soda-lake fungus Sodiomyces alkalinus has shifted to a protein diet.</title>
        <authorList>
            <person name="Grum-Grzhimaylo A.A."/>
            <person name="Falkoski D.L."/>
            <person name="van den Heuvel J."/>
            <person name="Valero-Jimenez C.A."/>
            <person name="Min B."/>
            <person name="Choi I.G."/>
            <person name="Lipzen A."/>
            <person name="Daum C.G."/>
            <person name="Aanen D.K."/>
            <person name="Tsang A."/>
            <person name="Henrissat B."/>
            <person name="Bilanenko E.N."/>
            <person name="de Vries R.P."/>
            <person name="van Kan J.A.L."/>
            <person name="Grigoriev I.V."/>
            <person name="Debets A.J.M."/>
        </authorList>
    </citation>
    <scope>NUCLEOTIDE SEQUENCE [LARGE SCALE GENOMIC DNA]</scope>
    <source>
        <strain evidence="6 7">F11</strain>
    </source>
</reference>
<evidence type="ECO:0000256" key="3">
    <source>
        <dbReference type="PROSITE-ProRule" id="PRU00176"/>
    </source>
</evidence>
<evidence type="ECO:0000313" key="7">
    <source>
        <dbReference type="Proteomes" id="UP000272025"/>
    </source>
</evidence>
<dbReference type="Proteomes" id="UP000272025">
    <property type="component" value="Unassembled WGS sequence"/>
</dbReference>
<accession>A0A3N2PJH1</accession>
<dbReference type="InterPro" id="IPR000504">
    <property type="entry name" value="RRM_dom"/>
</dbReference>
<dbReference type="AlphaFoldDB" id="A0A3N2PJH1"/>
<name>A0A3N2PJH1_SODAK</name>
<dbReference type="EMBL" id="ML119066">
    <property type="protein sequence ID" value="ROT34677.1"/>
    <property type="molecule type" value="Genomic_DNA"/>
</dbReference>
<dbReference type="OrthoDB" id="431169at2759"/>
<dbReference type="STRING" id="1314773.A0A3N2PJH1"/>
<organism evidence="6 7">
    <name type="scientific">Sodiomyces alkalinus (strain CBS 110278 / VKM F-3762 / F11)</name>
    <name type="common">Alkaliphilic filamentous fungus</name>
    <dbReference type="NCBI Taxonomy" id="1314773"/>
    <lineage>
        <taxon>Eukaryota</taxon>
        <taxon>Fungi</taxon>
        <taxon>Dikarya</taxon>
        <taxon>Ascomycota</taxon>
        <taxon>Pezizomycotina</taxon>
        <taxon>Sordariomycetes</taxon>
        <taxon>Hypocreomycetidae</taxon>
        <taxon>Glomerellales</taxon>
        <taxon>Plectosphaerellaceae</taxon>
        <taxon>Sodiomyces</taxon>
    </lineage>
</organism>
<proteinExistence type="predicted"/>
<feature type="compositionally biased region" description="Low complexity" evidence="4">
    <location>
        <begin position="136"/>
        <end position="152"/>
    </location>
</feature>
<sequence length="522" mass="54528">MTMAAAGYPHLSGRLRPNALQRPYTLSNPPTQSLDREVLQALPTESPTTVIICQLPKGITLEQLHLLVLWSDEIVDMEVLPETPGEQYGSAKVEFRSAAGAMEAKNRLDGKQNMLVDIVDLAGASRNYASEAQIGTASADSSSTGSSAPASRRGAHFSGAFSGMGSLSPHMVNSFALNNELPSPENSGRYRDLFSPHSPIGNHLNDLPRISGKSLITHDSVDDDETRELLKDPVAYAENGASTSQRRATAPQLPISQLASLSLNTNLGPGPSPGPSSLPPYGHHNVLPPGHRSAMSPTATHGGGGHGAPFAMGSPHHSGHPPLPAINPADRNPPCNTLYVGNLPINTSEEELKAMFSKQRGYKRLCFRTKHNGPMCFVEFEDIACASKALTELYGRPLHNSTAKGGIRLSFSKNPLGVRSGQNTGQGAGHSMTGMMPGPSGGFMATNGPPPGLAAPPGLGHGRYGGGPSTSQAGTPAGFPAAGGPSPAWAAYDNGPMTLGGPNSGVNGQNSYIFIPSHMMGR</sequence>
<dbReference type="GeneID" id="39578091"/>
<dbReference type="InterPro" id="IPR012677">
    <property type="entry name" value="Nucleotide-bd_a/b_plait_sf"/>
</dbReference>
<dbReference type="SMART" id="SM00360">
    <property type="entry name" value="RRM"/>
    <property type="match status" value="2"/>
</dbReference>